<dbReference type="RefSeq" id="WP_379715820.1">
    <property type="nucleotide sequence ID" value="NZ_JBHTBS010000014.1"/>
</dbReference>
<feature type="compositionally biased region" description="Low complexity" evidence="1">
    <location>
        <begin position="31"/>
        <end position="40"/>
    </location>
</feature>
<keyword evidence="3" id="KW-1185">Reference proteome</keyword>
<organism evidence="2 3">
    <name type="scientific">Haloferula chungangensis</name>
    <dbReference type="NCBI Taxonomy" id="1048331"/>
    <lineage>
        <taxon>Bacteria</taxon>
        <taxon>Pseudomonadati</taxon>
        <taxon>Verrucomicrobiota</taxon>
        <taxon>Verrucomicrobiia</taxon>
        <taxon>Verrucomicrobiales</taxon>
        <taxon>Verrucomicrobiaceae</taxon>
        <taxon>Haloferula</taxon>
    </lineage>
</organism>
<feature type="compositionally biased region" description="Acidic residues" evidence="1">
    <location>
        <begin position="41"/>
        <end position="59"/>
    </location>
</feature>
<comment type="caution">
    <text evidence="2">The sequence shown here is derived from an EMBL/GenBank/DDBJ whole genome shotgun (WGS) entry which is preliminary data.</text>
</comment>
<accession>A0ABW2LA35</accession>
<reference evidence="3" key="1">
    <citation type="journal article" date="2019" name="Int. J. Syst. Evol. Microbiol.">
        <title>The Global Catalogue of Microorganisms (GCM) 10K type strain sequencing project: providing services to taxonomists for standard genome sequencing and annotation.</title>
        <authorList>
            <consortium name="The Broad Institute Genomics Platform"/>
            <consortium name="The Broad Institute Genome Sequencing Center for Infectious Disease"/>
            <person name="Wu L."/>
            <person name="Ma J."/>
        </authorList>
    </citation>
    <scope>NUCLEOTIDE SEQUENCE [LARGE SCALE GENOMIC DNA]</scope>
    <source>
        <strain evidence="3">CGMCC 4.1467</strain>
    </source>
</reference>
<dbReference type="Proteomes" id="UP001596472">
    <property type="component" value="Unassembled WGS sequence"/>
</dbReference>
<proteinExistence type="predicted"/>
<dbReference type="EMBL" id="JBHTBS010000014">
    <property type="protein sequence ID" value="MFC7339288.1"/>
    <property type="molecule type" value="Genomic_DNA"/>
</dbReference>
<feature type="region of interest" description="Disordered" evidence="1">
    <location>
        <begin position="28"/>
        <end position="59"/>
    </location>
</feature>
<evidence type="ECO:0000313" key="3">
    <source>
        <dbReference type="Proteomes" id="UP001596472"/>
    </source>
</evidence>
<evidence type="ECO:0000256" key="1">
    <source>
        <dbReference type="SAM" id="MobiDB-lite"/>
    </source>
</evidence>
<gene>
    <name evidence="2" type="ORF">ACFQY0_18995</name>
</gene>
<protein>
    <submittedName>
        <fullName evidence="2">Uncharacterized protein</fullName>
    </submittedName>
</protein>
<name>A0ABW2LA35_9BACT</name>
<evidence type="ECO:0000313" key="2">
    <source>
        <dbReference type="EMBL" id="MFC7339288.1"/>
    </source>
</evidence>
<sequence length="59" mass="5928">MAFPIITLLLAALVAFLGFQTGSIDTGMPTESSASVAAPAAEDDGAADDAAEEEVAEEE</sequence>